<accession>A0A9P1NM06</accession>
<reference evidence="2 3" key="1">
    <citation type="journal article" date="2011" name="PLoS Genet.">
        <title>Azospirillum genomes reveal transition of bacteria from aquatic to terrestrial environments.</title>
        <authorList>
            <person name="Wisniewski-Dye F."/>
            <person name="Borziak K."/>
            <person name="Khalsa-Moyers G."/>
            <person name="Alexandre G."/>
            <person name="Sukharnikov L.O."/>
            <person name="Wuichet K."/>
            <person name="Hurst G.B."/>
            <person name="McDonald W.H."/>
            <person name="Robertson J.S."/>
            <person name="Barbe V."/>
            <person name="Calteau A."/>
            <person name="Rouy Z."/>
            <person name="Mangenot S."/>
            <person name="Prigent-Combaret C."/>
            <person name="Normand P."/>
            <person name="Boyer M."/>
            <person name="Siguier P."/>
            <person name="Dessaux Y."/>
            <person name="Elmerich C."/>
            <person name="Condemine G."/>
            <person name="Krishnen G."/>
            <person name="Kennedy I."/>
            <person name="Paterson A.H."/>
            <person name="Gonzalez V."/>
            <person name="Mavingui P."/>
            <person name="Zhulin I.B."/>
        </authorList>
    </citation>
    <scope>NUCLEOTIDE SEQUENCE [LARGE SCALE GENOMIC DNA]</scope>
    <source>
        <strain evidence="2 3">Sp245</strain>
    </source>
</reference>
<name>A0A9P1NM06_9PROT</name>
<evidence type="ECO:0000313" key="3">
    <source>
        <dbReference type="Proteomes" id="UP000007319"/>
    </source>
</evidence>
<gene>
    <name evidence="2" type="ORF">AZOBR_120056</name>
</gene>
<organism evidence="2 3">
    <name type="scientific">Azospirillum baldaniorum</name>
    <dbReference type="NCBI Taxonomy" id="1064539"/>
    <lineage>
        <taxon>Bacteria</taxon>
        <taxon>Pseudomonadati</taxon>
        <taxon>Pseudomonadota</taxon>
        <taxon>Alphaproteobacteria</taxon>
        <taxon>Rhodospirillales</taxon>
        <taxon>Azospirillaceae</taxon>
        <taxon>Azospirillum</taxon>
    </lineage>
</organism>
<keyword evidence="3" id="KW-1185">Reference proteome</keyword>
<evidence type="ECO:0000313" key="2">
    <source>
        <dbReference type="EMBL" id="CCC98212.1"/>
    </source>
</evidence>
<sequence length="82" mass="8631">MPSLLMAKKDGWGRAGGRRSATPKRGKAPGRTGTMLIERFDFAAVSAASRMEARAGIEPTYTDLQSAASPLCHRAILASGTP</sequence>
<dbReference type="Proteomes" id="UP000007319">
    <property type="component" value="Chromosome"/>
</dbReference>
<feature type="region of interest" description="Disordered" evidence="1">
    <location>
        <begin position="1"/>
        <end position="31"/>
    </location>
</feature>
<proteinExistence type="predicted"/>
<evidence type="ECO:0000256" key="1">
    <source>
        <dbReference type="SAM" id="MobiDB-lite"/>
    </source>
</evidence>
<dbReference type="AlphaFoldDB" id="A0A9P1NM06"/>
<dbReference type="KEGG" id="abs:AZOBR_120056"/>
<protein>
    <submittedName>
        <fullName evidence="2">Uncharacterized protein</fullName>
    </submittedName>
</protein>
<dbReference type="EMBL" id="HE577327">
    <property type="protein sequence ID" value="CCC98212.1"/>
    <property type="molecule type" value="Genomic_DNA"/>
</dbReference>